<name>A0ABR0JC42_9EURO</name>
<evidence type="ECO:0000313" key="4">
    <source>
        <dbReference type="Proteomes" id="UP001345691"/>
    </source>
</evidence>
<protein>
    <submittedName>
        <fullName evidence="3">Uncharacterized protein</fullName>
    </submittedName>
</protein>
<evidence type="ECO:0000256" key="2">
    <source>
        <dbReference type="SAM" id="SignalP"/>
    </source>
</evidence>
<comment type="caution">
    <text evidence="3">The sequence shown here is derived from an EMBL/GenBank/DDBJ whole genome shotgun (WGS) entry which is preliminary data.</text>
</comment>
<feature type="chain" id="PRO_5046341001" evidence="2">
    <location>
        <begin position="24"/>
        <end position="214"/>
    </location>
</feature>
<accession>A0ABR0JC42</accession>
<proteinExistence type="predicted"/>
<gene>
    <name evidence="3" type="ORF">LTR69_005474</name>
</gene>
<evidence type="ECO:0000313" key="3">
    <source>
        <dbReference type="EMBL" id="KAK5060875.1"/>
    </source>
</evidence>
<organism evidence="3 4">
    <name type="scientific">Exophiala sideris</name>
    <dbReference type="NCBI Taxonomy" id="1016849"/>
    <lineage>
        <taxon>Eukaryota</taxon>
        <taxon>Fungi</taxon>
        <taxon>Dikarya</taxon>
        <taxon>Ascomycota</taxon>
        <taxon>Pezizomycotina</taxon>
        <taxon>Eurotiomycetes</taxon>
        <taxon>Chaetothyriomycetidae</taxon>
        <taxon>Chaetothyriales</taxon>
        <taxon>Herpotrichiellaceae</taxon>
        <taxon>Exophiala</taxon>
    </lineage>
</organism>
<dbReference type="Proteomes" id="UP001345691">
    <property type="component" value="Unassembled WGS sequence"/>
</dbReference>
<feature type="region of interest" description="Disordered" evidence="1">
    <location>
        <begin position="85"/>
        <end position="109"/>
    </location>
</feature>
<keyword evidence="2" id="KW-0732">Signal</keyword>
<evidence type="ECO:0000256" key="1">
    <source>
        <dbReference type="SAM" id="MobiDB-lite"/>
    </source>
</evidence>
<keyword evidence="4" id="KW-1185">Reference proteome</keyword>
<reference evidence="3 4" key="1">
    <citation type="submission" date="2023-08" db="EMBL/GenBank/DDBJ databases">
        <title>Black Yeasts Isolated from many extreme environments.</title>
        <authorList>
            <person name="Coleine C."/>
            <person name="Stajich J.E."/>
            <person name="Selbmann L."/>
        </authorList>
    </citation>
    <scope>NUCLEOTIDE SEQUENCE [LARGE SCALE GENOMIC DNA]</scope>
    <source>
        <strain evidence="3 4">CCFEE 6328</strain>
    </source>
</reference>
<dbReference type="EMBL" id="JAVRRF010000010">
    <property type="protein sequence ID" value="KAK5060875.1"/>
    <property type="molecule type" value="Genomic_DNA"/>
</dbReference>
<feature type="signal peptide" evidence="2">
    <location>
        <begin position="1"/>
        <end position="23"/>
    </location>
</feature>
<sequence>MKLFHLLLTTVLAMLFLATLNNAAPTQDSAEVDATADDFSGNLNTFNDSSNSIQPTKWAWVVFCLTDDRTFLTRCSNIPKRANGTSDELIEDDGPINTQVQPRDDTQEDSTNYYNLYTSQCRSICSCADNGDFTCSLYGSCNPASVWQNCIEVGQCQCAFKEVLAGSTAQLGSYNLNGNSAVNGGYSSNWVRDVDKQEPGEDTHQVIRQASNEI</sequence>